<evidence type="ECO:0000256" key="3">
    <source>
        <dbReference type="ARBA" id="ARBA00022801"/>
    </source>
</evidence>
<dbReference type="InterPro" id="IPR051453">
    <property type="entry name" value="MBL_Glyoxalase_II"/>
</dbReference>
<sequence>MSLTRPSAPDGTLYRLLTQGDGHLSRGQYREAIDQYTLALLQTKTVAEDPGARDFLALLLFNRSRAYLHFGCLLDSVKDAEVVVGLKPDWGRALYCLQKYKEAMETYKRSIELLSRLGLLIMQLSPGKDFAIPNSHSFNPIQNKIYEYAMEMRNFVYIIADAHSRLCIVVDACWDAHRIMQIIKREKLLCIGAVVTHYHFDHVGGIPPSPFNQLPIKVTGLSTILKKWPSVRAYIHQEDIHFVRKSNPEINPSRIVPTTHNFELKLGTENIVRFLHTPGHTPGSQCLLVNDSRLFSGDTLFLGTCGRLDLPGACKMDMFHSLQKVLRNLDDNTMVYPGHSYGGEWTTIGQEKAHGVLRSISREKWLATR</sequence>
<dbReference type="GO" id="GO:0046872">
    <property type="term" value="F:metal ion binding"/>
    <property type="evidence" value="ECO:0007669"/>
    <property type="project" value="UniProtKB-KW"/>
</dbReference>
<protein>
    <submittedName>
        <fullName evidence="6">Metallo-hydrolase/oxidoreductase</fullName>
    </submittedName>
</protein>
<reference evidence="6 7" key="1">
    <citation type="submission" date="2016-07" db="EMBL/GenBank/DDBJ databases">
        <title>Pervasive Adenine N6-methylation of Active Genes in Fungi.</title>
        <authorList>
            <consortium name="DOE Joint Genome Institute"/>
            <person name="Mondo S.J."/>
            <person name="Dannebaum R.O."/>
            <person name="Kuo R.C."/>
            <person name="Labutti K."/>
            <person name="Haridas S."/>
            <person name="Kuo A."/>
            <person name="Salamov A."/>
            <person name="Ahrendt S.R."/>
            <person name="Lipzen A."/>
            <person name="Sullivan W."/>
            <person name="Andreopoulos W.B."/>
            <person name="Clum A."/>
            <person name="Lindquist E."/>
            <person name="Daum C."/>
            <person name="Ramamoorthy G.K."/>
            <person name="Gryganskyi A."/>
            <person name="Culley D."/>
            <person name="Magnuson J.K."/>
            <person name="James T.Y."/>
            <person name="O'Malley M.A."/>
            <person name="Stajich J.E."/>
            <person name="Spatafora J.W."/>
            <person name="Visel A."/>
            <person name="Grigoriev I.V."/>
        </authorList>
    </citation>
    <scope>NUCLEOTIDE SEQUENCE [LARGE SCALE GENOMIC DNA]</scope>
    <source>
        <strain evidence="6 7">CBS 931.73</strain>
    </source>
</reference>
<keyword evidence="2" id="KW-0479">Metal-binding</keyword>
<evidence type="ECO:0000256" key="1">
    <source>
        <dbReference type="ARBA" id="ARBA00001947"/>
    </source>
</evidence>
<comment type="cofactor">
    <cofactor evidence="1">
        <name>Zn(2+)</name>
        <dbReference type="ChEBI" id="CHEBI:29105"/>
    </cofactor>
</comment>
<dbReference type="EMBL" id="MCFE01000168">
    <property type="protein sequence ID" value="ORX95780.1"/>
    <property type="molecule type" value="Genomic_DNA"/>
</dbReference>
<dbReference type="Pfam" id="PF00753">
    <property type="entry name" value="Lactamase_B"/>
    <property type="match status" value="1"/>
</dbReference>
<dbReference type="InterPro" id="IPR001279">
    <property type="entry name" value="Metallo-B-lactamas"/>
</dbReference>
<name>A0A1Y1YCM5_9FUNG</name>
<dbReference type="PANTHER" id="PTHR46233">
    <property type="entry name" value="HYDROXYACYLGLUTATHIONE HYDROLASE GLOC"/>
    <property type="match status" value="1"/>
</dbReference>
<dbReference type="STRING" id="1314790.A0A1Y1YCM5"/>
<proteinExistence type="predicted"/>
<evidence type="ECO:0000256" key="2">
    <source>
        <dbReference type="ARBA" id="ARBA00022723"/>
    </source>
</evidence>
<dbReference type="InterPro" id="IPR036866">
    <property type="entry name" value="RibonucZ/Hydroxyglut_hydro"/>
</dbReference>
<keyword evidence="7" id="KW-1185">Reference proteome</keyword>
<evidence type="ECO:0000313" key="6">
    <source>
        <dbReference type="EMBL" id="ORX95780.1"/>
    </source>
</evidence>
<dbReference type="SMART" id="SM00849">
    <property type="entry name" value="Lactamase_B"/>
    <property type="match status" value="1"/>
</dbReference>
<dbReference type="Gene3D" id="1.25.40.10">
    <property type="entry name" value="Tetratricopeptide repeat domain"/>
    <property type="match status" value="1"/>
</dbReference>
<dbReference type="AlphaFoldDB" id="A0A1Y1YCM5"/>
<dbReference type="OrthoDB" id="515692at2759"/>
<dbReference type="InParanoid" id="A0A1Y1YCM5"/>
<dbReference type="SUPFAM" id="SSF56281">
    <property type="entry name" value="Metallo-hydrolase/oxidoreductase"/>
    <property type="match status" value="1"/>
</dbReference>
<keyword evidence="3 6" id="KW-0378">Hydrolase</keyword>
<gene>
    <name evidence="6" type="ORF">K493DRAFT_218743</name>
</gene>
<feature type="domain" description="Metallo-beta-lactamase" evidence="5">
    <location>
        <begin position="153"/>
        <end position="339"/>
    </location>
</feature>
<dbReference type="SUPFAM" id="SSF48452">
    <property type="entry name" value="TPR-like"/>
    <property type="match status" value="1"/>
</dbReference>
<dbReference type="GO" id="GO:0016787">
    <property type="term" value="F:hydrolase activity"/>
    <property type="evidence" value="ECO:0007669"/>
    <property type="project" value="UniProtKB-KW"/>
</dbReference>
<dbReference type="Proteomes" id="UP000193498">
    <property type="component" value="Unassembled WGS sequence"/>
</dbReference>
<organism evidence="6 7">
    <name type="scientific">Basidiobolus meristosporus CBS 931.73</name>
    <dbReference type="NCBI Taxonomy" id="1314790"/>
    <lineage>
        <taxon>Eukaryota</taxon>
        <taxon>Fungi</taxon>
        <taxon>Fungi incertae sedis</taxon>
        <taxon>Zoopagomycota</taxon>
        <taxon>Entomophthoromycotina</taxon>
        <taxon>Basidiobolomycetes</taxon>
        <taxon>Basidiobolales</taxon>
        <taxon>Basidiobolaceae</taxon>
        <taxon>Basidiobolus</taxon>
    </lineage>
</organism>
<evidence type="ECO:0000256" key="4">
    <source>
        <dbReference type="ARBA" id="ARBA00022833"/>
    </source>
</evidence>
<accession>A0A1Y1YCM5</accession>
<evidence type="ECO:0000259" key="5">
    <source>
        <dbReference type="SMART" id="SM00849"/>
    </source>
</evidence>
<dbReference type="Gene3D" id="3.60.15.10">
    <property type="entry name" value="Ribonuclease Z/Hydroxyacylglutathione hydrolase-like"/>
    <property type="match status" value="1"/>
</dbReference>
<dbReference type="InterPro" id="IPR011990">
    <property type="entry name" value="TPR-like_helical_dom_sf"/>
</dbReference>
<dbReference type="PANTHER" id="PTHR46233:SF3">
    <property type="entry name" value="HYDROXYACYLGLUTATHIONE HYDROLASE GLOC"/>
    <property type="match status" value="1"/>
</dbReference>
<keyword evidence="4" id="KW-0862">Zinc</keyword>
<comment type="caution">
    <text evidence="6">The sequence shown here is derived from an EMBL/GenBank/DDBJ whole genome shotgun (WGS) entry which is preliminary data.</text>
</comment>
<evidence type="ECO:0000313" key="7">
    <source>
        <dbReference type="Proteomes" id="UP000193498"/>
    </source>
</evidence>